<keyword evidence="3" id="KW-1185">Reference proteome</keyword>
<sequence>MKGLWLMLACGFCSAAYAQQQTDTQELARALDVLIAAYNGAQQEIARQEGKPAATISPQQSQALQTEVNEALQTLTGFADNLRQGQVNQAADYLQNLQAQINRASGNHGQQLAEAAQYLRRGGHVYQEWQAKQGISDITQANAAQIEDLVNAAQKELAQGSQTERKIAQAVSGLWGVLKVFDKVANAPEPYAAEQQAMQQEIAALKALAEQQGISGAAHRQAEGLLQLLKLRAAEHSINMIEPQADKQLLHSLEAVLRQPQAIFSPQQFAAAERLLAQLGDDFRDSHRLWNAQKNLLIRQ</sequence>
<organism evidence="2 3">
    <name type="scientific">Suttonella indologenes</name>
    <dbReference type="NCBI Taxonomy" id="13276"/>
    <lineage>
        <taxon>Bacteria</taxon>
        <taxon>Pseudomonadati</taxon>
        <taxon>Pseudomonadota</taxon>
        <taxon>Gammaproteobacteria</taxon>
        <taxon>Cardiobacteriales</taxon>
        <taxon>Cardiobacteriaceae</taxon>
        <taxon>Suttonella</taxon>
    </lineage>
</organism>
<reference evidence="2 3" key="1">
    <citation type="submission" date="2018-06" db="EMBL/GenBank/DDBJ databases">
        <authorList>
            <consortium name="Pathogen Informatics"/>
            <person name="Doyle S."/>
        </authorList>
    </citation>
    <scope>NUCLEOTIDE SEQUENCE [LARGE SCALE GENOMIC DNA]</scope>
    <source>
        <strain evidence="2 3">NCTC10717</strain>
    </source>
</reference>
<evidence type="ECO:0000313" key="3">
    <source>
        <dbReference type="Proteomes" id="UP000254575"/>
    </source>
</evidence>
<feature type="chain" id="PRO_5016962736" evidence="1">
    <location>
        <begin position="19"/>
        <end position="300"/>
    </location>
</feature>
<accession>A0A380MKB0</accession>
<gene>
    <name evidence="2" type="ORF">NCTC10717_00346</name>
</gene>
<dbReference type="Proteomes" id="UP000254575">
    <property type="component" value="Unassembled WGS sequence"/>
</dbReference>
<protein>
    <submittedName>
        <fullName evidence="2">Uncharacterized protein</fullName>
    </submittedName>
</protein>
<proteinExistence type="predicted"/>
<dbReference type="AlphaFoldDB" id="A0A380MKB0"/>
<dbReference type="RefSeq" id="WP_115217651.1">
    <property type="nucleotide sequence ID" value="NZ_UHIA01000003.1"/>
</dbReference>
<dbReference type="EMBL" id="UHIA01000003">
    <property type="protein sequence ID" value="SUO92008.1"/>
    <property type="molecule type" value="Genomic_DNA"/>
</dbReference>
<evidence type="ECO:0000313" key="2">
    <source>
        <dbReference type="EMBL" id="SUO92008.1"/>
    </source>
</evidence>
<name>A0A380MKB0_9GAMM</name>
<keyword evidence="1" id="KW-0732">Signal</keyword>
<evidence type="ECO:0000256" key="1">
    <source>
        <dbReference type="SAM" id="SignalP"/>
    </source>
</evidence>
<feature type="signal peptide" evidence="1">
    <location>
        <begin position="1"/>
        <end position="18"/>
    </location>
</feature>